<feature type="compositionally biased region" description="Basic residues" evidence="1">
    <location>
        <begin position="63"/>
        <end position="75"/>
    </location>
</feature>
<name>A0ABS8VDZ8_DATST</name>
<feature type="compositionally biased region" description="Polar residues" evidence="1">
    <location>
        <begin position="43"/>
        <end position="61"/>
    </location>
</feature>
<evidence type="ECO:0000313" key="3">
    <source>
        <dbReference type="Proteomes" id="UP000823775"/>
    </source>
</evidence>
<feature type="compositionally biased region" description="Polar residues" evidence="1">
    <location>
        <begin position="1"/>
        <end position="12"/>
    </location>
</feature>
<dbReference type="EMBL" id="JACEIK010004450">
    <property type="protein sequence ID" value="MCD9645493.1"/>
    <property type="molecule type" value="Genomic_DNA"/>
</dbReference>
<accession>A0ABS8VDZ8</accession>
<sequence length="158" mass="17275">MPSTQPLSSDTHASSNQPPSSDRSASSSQPMNSSQPKVLFIKRSSQPSTPRGSNETSTSSGVGRRKGISGQKRRPINAIGRAQKRPNNVGFALYHDNRTGIQPRILSERVVIAGSNIINTAPTNTDIGYKPPDLRWMSREAISTFQLKQMRNSKSENL</sequence>
<comment type="caution">
    <text evidence="2">The sequence shown here is derived from an EMBL/GenBank/DDBJ whole genome shotgun (WGS) entry which is preliminary data.</text>
</comment>
<dbReference type="Proteomes" id="UP000823775">
    <property type="component" value="Unassembled WGS sequence"/>
</dbReference>
<gene>
    <name evidence="2" type="ORF">HAX54_034485</name>
</gene>
<proteinExistence type="predicted"/>
<feature type="region of interest" description="Disordered" evidence="1">
    <location>
        <begin position="1"/>
        <end position="85"/>
    </location>
</feature>
<evidence type="ECO:0000256" key="1">
    <source>
        <dbReference type="SAM" id="MobiDB-lite"/>
    </source>
</evidence>
<protein>
    <submittedName>
        <fullName evidence="2">Uncharacterized protein</fullName>
    </submittedName>
</protein>
<feature type="compositionally biased region" description="Low complexity" evidence="1">
    <location>
        <begin position="13"/>
        <end position="36"/>
    </location>
</feature>
<evidence type="ECO:0000313" key="2">
    <source>
        <dbReference type="EMBL" id="MCD9645493.1"/>
    </source>
</evidence>
<keyword evidence="3" id="KW-1185">Reference proteome</keyword>
<reference evidence="2 3" key="1">
    <citation type="journal article" date="2021" name="BMC Genomics">
        <title>Datura genome reveals duplications of psychoactive alkaloid biosynthetic genes and high mutation rate following tissue culture.</title>
        <authorList>
            <person name="Rajewski A."/>
            <person name="Carter-House D."/>
            <person name="Stajich J."/>
            <person name="Litt A."/>
        </authorList>
    </citation>
    <scope>NUCLEOTIDE SEQUENCE [LARGE SCALE GENOMIC DNA]</scope>
    <source>
        <strain evidence="2">AR-01</strain>
    </source>
</reference>
<organism evidence="2 3">
    <name type="scientific">Datura stramonium</name>
    <name type="common">Jimsonweed</name>
    <name type="synonym">Common thornapple</name>
    <dbReference type="NCBI Taxonomy" id="4076"/>
    <lineage>
        <taxon>Eukaryota</taxon>
        <taxon>Viridiplantae</taxon>
        <taxon>Streptophyta</taxon>
        <taxon>Embryophyta</taxon>
        <taxon>Tracheophyta</taxon>
        <taxon>Spermatophyta</taxon>
        <taxon>Magnoliopsida</taxon>
        <taxon>eudicotyledons</taxon>
        <taxon>Gunneridae</taxon>
        <taxon>Pentapetalae</taxon>
        <taxon>asterids</taxon>
        <taxon>lamiids</taxon>
        <taxon>Solanales</taxon>
        <taxon>Solanaceae</taxon>
        <taxon>Solanoideae</taxon>
        <taxon>Datureae</taxon>
        <taxon>Datura</taxon>
    </lineage>
</organism>